<evidence type="ECO:0000313" key="9">
    <source>
        <dbReference type="EMBL" id="RKR73869.1"/>
    </source>
</evidence>
<dbReference type="InterPro" id="IPR036590">
    <property type="entry name" value="SRAP-like"/>
</dbReference>
<comment type="caution">
    <text evidence="9">The sequence shown here is derived from an EMBL/GenBank/DDBJ whole genome shotgun (WGS) entry which is preliminary data.</text>
</comment>
<evidence type="ECO:0000256" key="4">
    <source>
        <dbReference type="ARBA" id="ARBA00022801"/>
    </source>
</evidence>
<dbReference type="Proteomes" id="UP000280008">
    <property type="component" value="Unassembled WGS sequence"/>
</dbReference>
<dbReference type="PANTHER" id="PTHR13604">
    <property type="entry name" value="DC12-RELATED"/>
    <property type="match status" value="1"/>
</dbReference>
<proteinExistence type="inferred from homology"/>
<dbReference type="GO" id="GO:0016829">
    <property type="term" value="F:lyase activity"/>
    <property type="evidence" value="ECO:0007669"/>
    <property type="project" value="UniProtKB-KW"/>
</dbReference>
<evidence type="ECO:0000256" key="8">
    <source>
        <dbReference type="RuleBase" id="RU364100"/>
    </source>
</evidence>
<name>A0A495ID72_9MICO</name>
<comment type="similarity">
    <text evidence="1 8">Belongs to the SOS response-associated peptidase family.</text>
</comment>
<evidence type="ECO:0000256" key="7">
    <source>
        <dbReference type="ARBA" id="ARBA00023239"/>
    </source>
</evidence>
<evidence type="ECO:0000256" key="1">
    <source>
        <dbReference type="ARBA" id="ARBA00008136"/>
    </source>
</evidence>
<keyword evidence="3" id="KW-0227">DNA damage</keyword>
<organism evidence="9 10">
    <name type="scientific">Frondihabitans australicus</name>
    <dbReference type="NCBI Taxonomy" id="386892"/>
    <lineage>
        <taxon>Bacteria</taxon>
        <taxon>Bacillati</taxon>
        <taxon>Actinomycetota</taxon>
        <taxon>Actinomycetes</taxon>
        <taxon>Micrococcales</taxon>
        <taxon>Microbacteriaceae</taxon>
        <taxon>Frondihabitans</taxon>
    </lineage>
</organism>
<dbReference type="Gene3D" id="3.90.1680.10">
    <property type="entry name" value="SOS response associated peptidase-like"/>
    <property type="match status" value="1"/>
</dbReference>
<dbReference type="Pfam" id="PF02586">
    <property type="entry name" value="SRAP"/>
    <property type="match status" value="1"/>
</dbReference>
<keyword evidence="10" id="KW-1185">Reference proteome</keyword>
<dbReference type="EMBL" id="RBKS01000001">
    <property type="protein sequence ID" value="RKR73869.1"/>
    <property type="molecule type" value="Genomic_DNA"/>
</dbReference>
<dbReference type="GO" id="GO:0003697">
    <property type="term" value="F:single-stranded DNA binding"/>
    <property type="evidence" value="ECO:0007669"/>
    <property type="project" value="InterPro"/>
</dbReference>
<dbReference type="GO" id="GO:0008233">
    <property type="term" value="F:peptidase activity"/>
    <property type="evidence" value="ECO:0007669"/>
    <property type="project" value="UniProtKB-KW"/>
</dbReference>
<accession>A0A495ID72</accession>
<dbReference type="InterPro" id="IPR003738">
    <property type="entry name" value="SRAP"/>
</dbReference>
<keyword evidence="7" id="KW-0456">Lyase</keyword>
<dbReference type="SUPFAM" id="SSF143081">
    <property type="entry name" value="BB1717-like"/>
    <property type="match status" value="1"/>
</dbReference>
<evidence type="ECO:0000256" key="2">
    <source>
        <dbReference type="ARBA" id="ARBA00022670"/>
    </source>
</evidence>
<gene>
    <name evidence="9" type="ORF">C8E83_0966</name>
</gene>
<evidence type="ECO:0000313" key="10">
    <source>
        <dbReference type="Proteomes" id="UP000280008"/>
    </source>
</evidence>
<evidence type="ECO:0000256" key="5">
    <source>
        <dbReference type="ARBA" id="ARBA00023124"/>
    </source>
</evidence>
<keyword evidence="5" id="KW-0190">Covalent protein-DNA linkage</keyword>
<sequence length="232" mass="24969">MVMCGRFVMSRASSDLVALFDVDVTGDTLPEPSWNIAPTDPVSLIVDAAPRGADAGGPPVRRLASARWGLVPSTATDPRAQPPLFNARIETAASKPTFHDAVVSRRAIVPASGYYEWAAGADGGKTPHLVTLPDDEIMLFAALYEWWRNPHVAPDDPARWLLSTTILTRESAGPLAELHERMPVLVGAELMEDWLDPEAEGDDDLLEGVSGESLQHAERAGFRPVAAVGMPQ</sequence>
<dbReference type="PANTHER" id="PTHR13604:SF0">
    <property type="entry name" value="ABASIC SITE PROCESSING PROTEIN HMCES"/>
    <property type="match status" value="1"/>
</dbReference>
<evidence type="ECO:0000256" key="3">
    <source>
        <dbReference type="ARBA" id="ARBA00022763"/>
    </source>
</evidence>
<dbReference type="EC" id="3.4.-.-" evidence="8"/>
<protein>
    <recommendedName>
        <fullName evidence="8">Abasic site processing protein</fullName>
        <ecNumber evidence="8">3.4.-.-</ecNumber>
    </recommendedName>
</protein>
<reference evidence="9 10" key="1">
    <citation type="submission" date="2018-10" db="EMBL/GenBank/DDBJ databases">
        <title>Sequencing the genomes of 1000 actinobacteria strains.</title>
        <authorList>
            <person name="Klenk H.-P."/>
        </authorList>
    </citation>
    <scope>NUCLEOTIDE SEQUENCE [LARGE SCALE GENOMIC DNA]</scope>
    <source>
        <strain evidence="9 10">DSM 17894</strain>
    </source>
</reference>
<keyword evidence="2 8" id="KW-0645">Protease</keyword>
<dbReference type="AlphaFoldDB" id="A0A495ID72"/>
<keyword evidence="6" id="KW-0238">DNA-binding</keyword>
<dbReference type="GO" id="GO:0006508">
    <property type="term" value="P:proteolysis"/>
    <property type="evidence" value="ECO:0007669"/>
    <property type="project" value="UniProtKB-KW"/>
</dbReference>
<evidence type="ECO:0000256" key="6">
    <source>
        <dbReference type="ARBA" id="ARBA00023125"/>
    </source>
</evidence>
<keyword evidence="4 8" id="KW-0378">Hydrolase</keyword>
<dbReference type="GO" id="GO:0106300">
    <property type="term" value="P:protein-DNA covalent cross-linking repair"/>
    <property type="evidence" value="ECO:0007669"/>
    <property type="project" value="InterPro"/>
</dbReference>